<name>A0A828Y4V1_9LEPT</name>
<keyword evidence="2" id="KW-1185">Reference proteome</keyword>
<dbReference type="PROSITE" id="PS51257">
    <property type="entry name" value="PROKAR_LIPOPROTEIN"/>
    <property type="match status" value="1"/>
</dbReference>
<keyword evidence="1" id="KW-0449">Lipoprotein</keyword>
<sequence>MKKIKIVAVITLFLISLIGCKKSQEELAKELEIQKDKLISESINSVYQLGSNGFAFLIDPSNVRSFDSACLDFKPNEGFALVKFYKNSKTYKMQVKTKTLREYIFNYEGKEGIVQLNLWGEFPVREGTMDMLTAKAYMAIPSDPKLSGEIGRIDLAYGNDSIAKARHGRFKTLEECEAQYAADEELSETLRKQDGACEGPGC</sequence>
<dbReference type="RefSeq" id="WP_004771920.1">
    <property type="nucleotide sequence ID" value="NZ_AKWH02000081.1"/>
</dbReference>
<evidence type="ECO:0000313" key="2">
    <source>
        <dbReference type="Proteomes" id="UP000006339"/>
    </source>
</evidence>
<dbReference type="EMBL" id="AKWH02000081">
    <property type="protein sequence ID" value="EKO49586.1"/>
    <property type="molecule type" value="Genomic_DNA"/>
</dbReference>
<evidence type="ECO:0000313" key="1">
    <source>
        <dbReference type="EMBL" id="EKO49586.1"/>
    </source>
</evidence>
<protein>
    <submittedName>
        <fullName evidence="1">Lipoprotein</fullName>
    </submittedName>
</protein>
<dbReference type="InterPro" id="IPR030886">
    <property type="entry name" value="Lepto_lipo"/>
</dbReference>
<gene>
    <name evidence="1" type="ORF">LEP1GSC131_1621</name>
</gene>
<organism evidence="1 2">
    <name type="scientific">Leptospira kirschneri str. 200802841</name>
    <dbReference type="NCBI Taxonomy" id="1193047"/>
    <lineage>
        <taxon>Bacteria</taxon>
        <taxon>Pseudomonadati</taxon>
        <taxon>Spirochaetota</taxon>
        <taxon>Spirochaetia</taxon>
        <taxon>Leptospirales</taxon>
        <taxon>Leptospiraceae</taxon>
        <taxon>Leptospira</taxon>
    </lineage>
</organism>
<reference evidence="1" key="1">
    <citation type="submission" date="2012-10" db="EMBL/GenBank/DDBJ databases">
        <authorList>
            <person name="Harkins D.M."/>
            <person name="Durkin A.S."/>
            <person name="Brinkac L.M."/>
            <person name="Selengut J.D."/>
            <person name="Sanka R."/>
            <person name="DePew J."/>
            <person name="Purushe J."/>
            <person name="Picardeau M."/>
            <person name="Werts C."/>
            <person name="Goarant C."/>
            <person name="Vinetz J.M."/>
            <person name="Sutton G.G."/>
            <person name="Nelson W.C."/>
            <person name="Fouts D.E."/>
        </authorList>
    </citation>
    <scope>NUCLEOTIDE SEQUENCE [LARGE SCALE GENOMIC DNA]</scope>
    <source>
        <strain evidence="1">200802841</strain>
    </source>
</reference>
<dbReference type="Proteomes" id="UP000006339">
    <property type="component" value="Unassembled WGS sequence"/>
</dbReference>
<accession>A0A828Y4V1</accession>
<comment type="caution">
    <text evidence="1">The sequence shown here is derived from an EMBL/GenBank/DDBJ whole genome shotgun (WGS) entry which is preliminary data.</text>
</comment>
<dbReference type="AlphaFoldDB" id="A0A828Y4V1"/>
<dbReference type="NCBIfam" id="TIGR04389">
    <property type="entry name" value="Lepto_lipo_1"/>
    <property type="match status" value="1"/>
</dbReference>
<proteinExistence type="predicted"/>